<dbReference type="Pfam" id="PF00126">
    <property type="entry name" value="HTH_1"/>
    <property type="match status" value="1"/>
</dbReference>
<dbReference type="Pfam" id="PF03466">
    <property type="entry name" value="LysR_substrate"/>
    <property type="match status" value="1"/>
</dbReference>
<dbReference type="Gene3D" id="3.40.190.10">
    <property type="entry name" value="Periplasmic binding protein-like II"/>
    <property type="match status" value="2"/>
</dbReference>
<dbReference type="CDD" id="cd05466">
    <property type="entry name" value="PBP2_LTTR_substrate"/>
    <property type="match status" value="1"/>
</dbReference>
<dbReference type="Gene3D" id="1.10.10.10">
    <property type="entry name" value="Winged helix-like DNA-binding domain superfamily/Winged helix DNA-binding domain"/>
    <property type="match status" value="1"/>
</dbReference>
<dbReference type="GO" id="GO:0003677">
    <property type="term" value="F:DNA binding"/>
    <property type="evidence" value="ECO:0007669"/>
    <property type="project" value="UniProtKB-KW"/>
</dbReference>
<dbReference type="PANTHER" id="PTHR30346:SF28">
    <property type="entry name" value="HTH-TYPE TRANSCRIPTIONAL REGULATOR CYNR"/>
    <property type="match status" value="1"/>
</dbReference>
<dbReference type="GO" id="GO:0032993">
    <property type="term" value="C:protein-DNA complex"/>
    <property type="evidence" value="ECO:0007669"/>
    <property type="project" value="TreeGrafter"/>
</dbReference>
<dbReference type="Proteomes" id="UP000649179">
    <property type="component" value="Unassembled WGS sequence"/>
</dbReference>
<dbReference type="PROSITE" id="PS50931">
    <property type="entry name" value="HTH_LYSR"/>
    <property type="match status" value="1"/>
</dbReference>
<feature type="domain" description="HTH lysR-type" evidence="5">
    <location>
        <begin position="2"/>
        <end position="59"/>
    </location>
</feature>
<dbReference type="PRINTS" id="PR00039">
    <property type="entry name" value="HTHLYSR"/>
</dbReference>
<dbReference type="PANTHER" id="PTHR30346">
    <property type="entry name" value="TRANSCRIPTIONAL DUAL REGULATOR HCAR-RELATED"/>
    <property type="match status" value="1"/>
</dbReference>
<accession>A0A917BIE1</accession>
<reference evidence="6" key="2">
    <citation type="submission" date="2020-09" db="EMBL/GenBank/DDBJ databases">
        <authorList>
            <person name="Sun Q."/>
            <person name="Zhou Y."/>
        </authorList>
    </citation>
    <scope>NUCLEOTIDE SEQUENCE</scope>
    <source>
        <strain evidence="6">CGMCC 1.16067</strain>
    </source>
</reference>
<dbReference type="InterPro" id="IPR036388">
    <property type="entry name" value="WH-like_DNA-bd_sf"/>
</dbReference>
<dbReference type="RefSeq" id="WP_188779635.1">
    <property type="nucleotide sequence ID" value="NZ_BMKQ01000001.1"/>
</dbReference>
<keyword evidence="3" id="KW-0238">DNA-binding</keyword>
<sequence>MPTLRALECLVALADTGSVTEAAARLRASQPAVSHQLAGLERELGAPLVERLPRGVRLTAAGRAALPPARAALAAAEEASAAVRAVARGTAGRLRIGCAETLTGAVLAPVLRAWRRRYPDVEVLLDEQRSADALAERVADGALDLALCPRPSQWSGRVDVVGREEVVVVAGAKDPLAELDVVCADDLAGHPVVGLHPEHGLAGWIEAALAARGAAAEVVVRTGQPGSAAALAVAGLGATLVPTSALSPGVGGAVRRLAPPLSRDLVVLRPGTADVLAGAFTERLVRRGVQVPSALARQLDG</sequence>
<evidence type="ECO:0000256" key="4">
    <source>
        <dbReference type="ARBA" id="ARBA00023163"/>
    </source>
</evidence>
<dbReference type="InterPro" id="IPR000847">
    <property type="entry name" value="LysR_HTH_N"/>
</dbReference>
<dbReference type="EMBL" id="BMKQ01000001">
    <property type="protein sequence ID" value="GGF46042.1"/>
    <property type="molecule type" value="Genomic_DNA"/>
</dbReference>
<dbReference type="FunFam" id="1.10.10.10:FF:000001">
    <property type="entry name" value="LysR family transcriptional regulator"/>
    <property type="match status" value="1"/>
</dbReference>
<comment type="similarity">
    <text evidence="1">Belongs to the LysR transcriptional regulatory family.</text>
</comment>
<name>A0A917BIE1_9ACTN</name>
<dbReference type="InterPro" id="IPR036390">
    <property type="entry name" value="WH_DNA-bd_sf"/>
</dbReference>
<dbReference type="GO" id="GO:0003700">
    <property type="term" value="F:DNA-binding transcription factor activity"/>
    <property type="evidence" value="ECO:0007669"/>
    <property type="project" value="InterPro"/>
</dbReference>
<keyword evidence="4" id="KW-0804">Transcription</keyword>
<dbReference type="InterPro" id="IPR005119">
    <property type="entry name" value="LysR_subst-bd"/>
</dbReference>
<dbReference type="AlphaFoldDB" id="A0A917BIE1"/>
<evidence type="ECO:0000259" key="5">
    <source>
        <dbReference type="PROSITE" id="PS50931"/>
    </source>
</evidence>
<organism evidence="6 7">
    <name type="scientific">Marmoricola endophyticus</name>
    <dbReference type="NCBI Taxonomy" id="2040280"/>
    <lineage>
        <taxon>Bacteria</taxon>
        <taxon>Bacillati</taxon>
        <taxon>Actinomycetota</taxon>
        <taxon>Actinomycetes</taxon>
        <taxon>Propionibacteriales</taxon>
        <taxon>Nocardioidaceae</taxon>
        <taxon>Marmoricola</taxon>
    </lineage>
</organism>
<dbReference type="SUPFAM" id="SSF46785">
    <property type="entry name" value="Winged helix' DNA-binding domain"/>
    <property type="match status" value="1"/>
</dbReference>
<reference evidence="6" key="1">
    <citation type="journal article" date="2014" name="Int. J. Syst. Evol. Microbiol.">
        <title>Complete genome sequence of Corynebacterium casei LMG S-19264T (=DSM 44701T), isolated from a smear-ripened cheese.</title>
        <authorList>
            <consortium name="US DOE Joint Genome Institute (JGI-PGF)"/>
            <person name="Walter F."/>
            <person name="Albersmeier A."/>
            <person name="Kalinowski J."/>
            <person name="Ruckert C."/>
        </authorList>
    </citation>
    <scope>NUCLEOTIDE SEQUENCE</scope>
    <source>
        <strain evidence="6">CGMCC 1.16067</strain>
    </source>
</reference>
<keyword evidence="7" id="KW-1185">Reference proteome</keyword>
<protein>
    <submittedName>
        <fullName evidence="6">LysR family transcriptional regulator</fullName>
    </submittedName>
</protein>
<evidence type="ECO:0000256" key="2">
    <source>
        <dbReference type="ARBA" id="ARBA00023015"/>
    </source>
</evidence>
<evidence type="ECO:0000256" key="1">
    <source>
        <dbReference type="ARBA" id="ARBA00009437"/>
    </source>
</evidence>
<keyword evidence="2" id="KW-0805">Transcription regulation</keyword>
<gene>
    <name evidence="6" type="ORF">GCM10011519_19890</name>
</gene>
<evidence type="ECO:0000313" key="6">
    <source>
        <dbReference type="EMBL" id="GGF46042.1"/>
    </source>
</evidence>
<evidence type="ECO:0000313" key="7">
    <source>
        <dbReference type="Proteomes" id="UP000649179"/>
    </source>
</evidence>
<evidence type="ECO:0000256" key="3">
    <source>
        <dbReference type="ARBA" id="ARBA00023125"/>
    </source>
</evidence>
<dbReference type="SUPFAM" id="SSF53850">
    <property type="entry name" value="Periplasmic binding protein-like II"/>
    <property type="match status" value="1"/>
</dbReference>
<proteinExistence type="inferred from homology"/>
<comment type="caution">
    <text evidence="6">The sequence shown here is derived from an EMBL/GenBank/DDBJ whole genome shotgun (WGS) entry which is preliminary data.</text>
</comment>